<dbReference type="EMBL" id="CP111023">
    <property type="protein sequence ID" value="WAR20718.1"/>
    <property type="molecule type" value="Genomic_DNA"/>
</dbReference>
<dbReference type="PANTHER" id="PTHR31511">
    <property type="entry name" value="PROTEIN CBG23764"/>
    <property type="match status" value="1"/>
</dbReference>
<evidence type="ECO:0000313" key="4">
    <source>
        <dbReference type="Proteomes" id="UP001164746"/>
    </source>
</evidence>
<evidence type="ECO:0000256" key="2">
    <source>
        <dbReference type="SAM" id="Phobius"/>
    </source>
</evidence>
<keyword evidence="2" id="KW-1133">Transmembrane helix</keyword>
<feature type="transmembrane region" description="Helical" evidence="2">
    <location>
        <begin position="258"/>
        <end position="281"/>
    </location>
</feature>
<name>A0ABY7FEW5_MYAAR</name>
<reference evidence="3" key="1">
    <citation type="submission" date="2022-11" db="EMBL/GenBank/DDBJ databases">
        <title>Centuries of genome instability and evolution in soft-shell clam transmissible cancer (bioRxiv).</title>
        <authorList>
            <person name="Hart S.F.M."/>
            <person name="Yonemitsu M.A."/>
            <person name="Giersch R.M."/>
            <person name="Beal B.F."/>
            <person name="Arriagada G."/>
            <person name="Davis B.W."/>
            <person name="Ostrander E.A."/>
            <person name="Goff S.P."/>
            <person name="Metzger M.J."/>
        </authorList>
    </citation>
    <scope>NUCLEOTIDE SEQUENCE</scope>
    <source>
        <strain evidence="3">MELC-2E11</strain>
        <tissue evidence="3">Siphon/mantle</tissue>
    </source>
</reference>
<evidence type="ECO:0000313" key="3">
    <source>
        <dbReference type="EMBL" id="WAR20718.1"/>
    </source>
</evidence>
<keyword evidence="2" id="KW-0472">Membrane</keyword>
<dbReference type="Proteomes" id="UP001164746">
    <property type="component" value="Chromosome 12"/>
</dbReference>
<sequence>MEHSDQTDSSESNDENEHVNNNQVDESALVVCEDNRYTNPTVVYTGEDAGSKMIECLLKEEKQILEILSHIQPMDISKEEREDIISKATYCCICKKAFTLHDRIQAGIRGGISQIAHRHAKANNPYLPDYDASLPTIYLQYLDANNLYGWAMNQPRPTMENVRRYKTIEIIHNKKRLDKVTAKPTYKDTTILNEDLVAVELYKSKVNLVKPIFCGMSILDLSKCLMYDFCLQTQVLGLVFVLDLHFPPGFAWFGSRCGWTLVILAGLLGTVTVALETVHVLQHRDRKSQRKYWLRTDSSSISLSLSGSPSSSSSEPLSTSTSSPSTTFSNAFCGKFLSSSSFSMALSSCAATRAFSSRRLSRRSTFRLNGTSFFLNKTGAFTVISHSLGPVHQVFIYLFECLFIAAGQFHLLPKSPWKRSPLYNLHVQETDAWKQRREKLEEIVHRELEKQDKQ</sequence>
<keyword evidence="2" id="KW-0812">Transmembrane</keyword>
<protein>
    <submittedName>
        <fullName evidence="3">Uncharacterized protein</fullName>
    </submittedName>
</protein>
<gene>
    <name evidence="3" type="ORF">MAR_014692</name>
</gene>
<keyword evidence="4" id="KW-1185">Reference proteome</keyword>
<accession>A0ABY7FEW5</accession>
<organism evidence="3 4">
    <name type="scientific">Mya arenaria</name>
    <name type="common">Soft-shell clam</name>
    <dbReference type="NCBI Taxonomy" id="6604"/>
    <lineage>
        <taxon>Eukaryota</taxon>
        <taxon>Metazoa</taxon>
        <taxon>Spiralia</taxon>
        <taxon>Lophotrochozoa</taxon>
        <taxon>Mollusca</taxon>
        <taxon>Bivalvia</taxon>
        <taxon>Autobranchia</taxon>
        <taxon>Heteroconchia</taxon>
        <taxon>Euheterodonta</taxon>
        <taxon>Imparidentia</taxon>
        <taxon>Neoheterodontei</taxon>
        <taxon>Myida</taxon>
        <taxon>Myoidea</taxon>
        <taxon>Myidae</taxon>
        <taxon>Mya</taxon>
    </lineage>
</organism>
<evidence type="ECO:0000256" key="1">
    <source>
        <dbReference type="SAM" id="MobiDB-lite"/>
    </source>
</evidence>
<feature type="region of interest" description="Disordered" evidence="1">
    <location>
        <begin position="1"/>
        <end position="25"/>
    </location>
</feature>
<feature type="region of interest" description="Disordered" evidence="1">
    <location>
        <begin position="301"/>
        <end position="325"/>
    </location>
</feature>
<dbReference type="PANTHER" id="PTHR31511:SF12">
    <property type="entry name" value="RHO TERMINATION FACTOR N-TERMINAL DOMAIN-CONTAINING PROTEIN"/>
    <property type="match status" value="1"/>
</dbReference>
<proteinExistence type="predicted"/>